<dbReference type="EMBL" id="FOHO01000001">
    <property type="protein sequence ID" value="SES66463.1"/>
    <property type="molecule type" value="Genomic_DNA"/>
</dbReference>
<gene>
    <name evidence="1" type="ORF">SAMN04489858_101112</name>
</gene>
<dbReference type="AlphaFoldDB" id="A0A1H9YDB5"/>
<dbReference type="STRING" id="364199.SAMN04489858_101112"/>
<evidence type="ECO:0000313" key="2">
    <source>
        <dbReference type="Proteomes" id="UP000199180"/>
    </source>
</evidence>
<name>A0A1H9YDB5_9RHOB</name>
<keyword evidence="2" id="KW-1185">Reference proteome</keyword>
<protein>
    <submittedName>
        <fullName evidence="1">Uncharacterized protein</fullName>
    </submittedName>
</protein>
<evidence type="ECO:0000313" key="1">
    <source>
        <dbReference type="EMBL" id="SES66463.1"/>
    </source>
</evidence>
<accession>A0A1H9YDB5</accession>
<organism evidence="1 2">
    <name type="scientific">Paracoccus homiensis</name>
    <dbReference type="NCBI Taxonomy" id="364199"/>
    <lineage>
        <taxon>Bacteria</taxon>
        <taxon>Pseudomonadati</taxon>
        <taxon>Pseudomonadota</taxon>
        <taxon>Alphaproteobacteria</taxon>
        <taxon>Rhodobacterales</taxon>
        <taxon>Paracoccaceae</taxon>
        <taxon>Paracoccus</taxon>
    </lineage>
</organism>
<dbReference type="Proteomes" id="UP000199180">
    <property type="component" value="Unassembled WGS sequence"/>
</dbReference>
<sequence>MVDVAQVVNLSEAGADAEKWPAVPRLENGWYPTGGEVDPAVNSGLMNWQARQLALRSETLRARVDDLALKAGSTVTVGNSGDFSTVNEALSYLSERRPGYVQGGFQTQILLLDGFTMAEQILVSGVNLGWISIVAEAAEVFIDRAYMNVPFHEGAAPIYPSFGVKDGGTLPRIDALFTMMDTGPTAGRMGINAFSGGFATVGGMCGIKNCGDTAVLLTTSASFAGNGSVFSGAGGDGASVAGGTQSTFQGADLSGAGDTGLRVSNGAVSHAWGLDASGAGQKGVHVYRGATLNLLGGKCRKGGSDSTQDIVCESGSIINATNATGGTSIAVNTVTPNGIIFK</sequence>
<proteinExistence type="predicted"/>
<reference evidence="1 2" key="1">
    <citation type="submission" date="2016-10" db="EMBL/GenBank/DDBJ databases">
        <authorList>
            <person name="de Groot N.N."/>
        </authorList>
    </citation>
    <scope>NUCLEOTIDE SEQUENCE [LARGE SCALE GENOMIC DNA]</scope>
    <source>
        <strain evidence="1 2">DSM 17862</strain>
    </source>
</reference>